<dbReference type="EMBL" id="BQNB010020079">
    <property type="protein sequence ID" value="GJT92113.1"/>
    <property type="molecule type" value="Genomic_DNA"/>
</dbReference>
<keyword evidence="3" id="KW-1185">Reference proteome</keyword>
<comment type="caution">
    <text evidence="2">The sequence shown here is derived from an EMBL/GenBank/DDBJ whole genome shotgun (WGS) entry which is preliminary data.</text>
</comment>
<evidence type="ECO:0000256" key="1">
    <source>
        <dbReference type="SAM" id="MobiDB-lite"/>
    </source>
</evidence>
<feature type="region of interest" description="Disordered" evidence="1">
    <location>
        <begin position="1"/>
        <end position="30"/>
    </location>
</feature>
<evidence type="ECO:0000313" key="3">
    <source>
        <dbReference type="Proteomes" id="UP001151760"/>
    </source>
</evidence>
<feature type="region of interest" description="Disordered" evidence="1">
    <location>
        <begin position="458"/>
        <end position="482"/>
    </location>
</feature>
<reference evidence="2" key="1">
    <citation type="journal article" date="2022" name="Int. J. Mol. Sci.">
        <title>Draft Genome of Tanacetum Coccineum: Genomic Comparison of Closely Related Tanacetum-Family Plants.</title>
        <authorList>
            <person name="Yamashiro T."/>
            <person name="Shiraishi A."/>
            <person name="Nakayama K."/>
            <person name="Satake H."/>
        </authorList>
    </citation>
    <scope>NUCLEOTIDE SEQUENCE</scope>
</reference>
<accession>A0ABQ5HW85</accession>
<reference evidence="2" key="2">
    <citation type="submission" date="2022-01" db="EMBL/GenBank/DDBJ databases">
        <authorList>
            <person name="Yamashiro T."/>
            <person name="Shiraishi A."/>
            <person name="Satake H."/>
            <person name="Nakayama K."/>
        </authorList>
    </citation>
    <scope>NUCLEOTIDE SEQUENCE</scope>
</reference>
<dbReference type="Proteomes" id="UP001151760">
    <property type="component" value="Unassembled WGS sequence"/>
</dbReference>
<organism evidence="2 3">
    <name type="scientific">Tanacetum coccineum</name>
    <dbReference type="NCBI Taxonomy" id="301880"/>
    <lineage>
        <taxon>Eukaryota</taxon>
        <taxon>Viridiplantae</taxon>
        <taxon>Streptophyta</taxon>
        <taxon>Embryophyta</taxon>
        <taxon>Tracheophyta</taxon>
        <taxon>Spermatophyta</taxon>
        <taxon>Magnoliopsida</taxon>
        <taxon>eudicotyledons</taxon>
        <taxon>Gunneridae</taxon>
        <taxon>Pentapetalae</taxon>
        <taxon>asterids</taxon>
        <taxon>campanulids</taxon>
        <taxon>Asterales</taxon>
        <taxon>Asteraceae</taxon>
        <taxon>Asteroideae</taxon>
        <taxon>Anthemideae</taxon>
        <taxon>Anthemidinae</taxon>
        <taxon>Tanacetum</taxon>
    </lineage>
</organism>
<gene>
    <name evidence="2" type="ORF">Tco_1080958</name>
</gene>
<name>A0ABQ5HW85_9ASTR</name>
<protein>
    <submittedName>
        <fullName evidence="2">Uncharacterized protein</fullName>
    </submittedName>
</protein>
<evidence type="ECO:0000313" key="2">
    <source>
        <dbReference type="EMBL" id="GJT92113.1"/>
    </source>
</evidence>
<proteinExistence type="predicted"/>
<sequence>MGNLRSESTKGKDGVYRVLPPTTQEEQFADEKERKARTLLLMAVPKDHLRRFPDHGCCQRRIWRIPPGASKTRFQKLAISPKPKPLQASTSQAKAQEVIVRIPLPLPKQNQLPLLDQIDDLDLEEMDNKLARLLCTTVHQDQEVLQETAEGQRVDGKNAWKQSLKFKGKVHAGRQVEVSLKGVPHPLSGDYTPREQEDIDDSLYEYGKHGPQPKSPSPTVSNASSIVFAEQNYKTGRVNFNTGSSEMLVLVVLEEITNYGTRDETPEYTIYVGEGCAGGAHARDSERGLADVGLSVGCVFWAIQVEDCHRDTKNYIPVSVQNQDNPAGSKEVIDIDVQTVKGDADPHATRVKKLETVDGEAMQTATTPLDSLREVGVFNSIRWMEQDCEYEMESYRQKDERGVVVRKHNGKLVASSHRQEKIIRRRRESHSTRRSETIGTLDDLTYSTRVKDAIEGRARSTRAASMKARARRRRTVMQDQLGQGKASNTAAQYLTMSQCGLPFGPVQEHIVYKLGNRASFRNYVYQWLESQSKNFGKGTKWKLSETLGIEIFSLYGRRRYTCTPGKEQGFIEGALLPQNPDTTKVVHSIKRLGHKSLTNVALEGLRDHKLLLAQVNTAEVNTAELNAGSTPSAQVNTTRMVNTSALNTGRQRDQRRRRKRSHDWGRRLQAEVQASRNQKIFKHTSRLLREAQ</sequence>